<feature type="domain" description="RNA-binding S4" evidence="2">
    <location>
        <begin position="186"/>
        <end position="250"/>
    </location>
</feature>
<dbReference type="SMART" id="SM00363">
    <property type="entry name" value="S4"/>
    <property type="match status" value="1"/>
</dbReference>
<reference evidence="3 4" key="1">
    <citation type="submission" date="2019-12" db="EMBL/GenBank/DDBJ databases">
        <title>Complete genome sequence of Leuconostoc lactis strain AVN1 provides insights into metabolic potential.</title>
        <authorList>
            <person name="Besrour N."/>
            <person name="Najjari A."/>
            <person name="Fhoula I."/>
            <person name="Jaballah S."/>
            <person name="Klibi N."/>
            <person name="Ouzari H.I."/>
        </authorList>
    </citation>
    <scope>NUCLEOTIDE SEQUENCE [LARGE SCALE GENOMIC DNA]</scope>
    <source>
        <strain evidence="3 4">AVN1</strain>
    </source>
</reference>
<sequence>MAEATTAITQHFRPEEAPFIQLASDWIRQSEDEYRTILTPFLNPREQYILTTLVNRADDLTSHFDGGVSGAESQRAIIVPAVYEIDQTAFELAVLEINYPTKFTELHHAAILGALMHAGIKRAVVGDILGQDQRWQIIVDSKMLTYIQQTVTMIGRVKITWTVLPLTQAITAQDDWEETFTLLPSLRLDAVIAATFDIPRSVAKTLITQQQVRLNWVTQAKPDHTVEVGDLISVRKYGRVKLAILDGYSKKDKIKALFHIIHR</sequence>
<dbReference type="SUPFAM" id="SSF55174">
    <property type="entry name" value="Alpha-L RNA-binding motif"/>
    <property type="match status" value="1"/>
</dbReference>
<name>A0A6L7AEF3_LEULA</name>
<dbReference type="Gene3D" id="3.10.290.10">
    <property type="entry name" value="RNA-binding S4 domain"/>
    <property type="match status" value="1"/>
</dbReference>
<proteinExistence type="predicted"/>
<keyword evidence="3" id="KW-0132">Cell division</keyword>
<evidence type="ECO:0000259" key="2">
    <source>
        <dbReference type="SMART" id="SM00363"/>
    </source>
</evidence>
<dbReference type="InterPro" id="IPR040591">
    <property type="entry name" value="RqcP2_RBD"/>
</dbReference>
<protein>
    <submittedName>
        <fullName evidence="3">Cell division protein</fullName>
    </submittedName>
</protein>
<dbReference type="AlphaFoldDB" id="A0A6L7AEF3"/>
<dbReference type="PROSITE" id="PS50889">
    <property type="entry name" value="S4"/>
    <property type="match status" value="1"/>
</dbReference>
<dbReference type="Gene3D" id="3.30.70.330">
    <property type="match status" value="1"/>
</dbReference>
<comment type="caution">
    <text evidence="3">The sequence shown here is derived from an EMBL/GenBank/DDBJ whole genome shotgun (WGS) entry which is preliminary data.</text>
</comment>
<dbReference type="InterPro" id="IPR036986">
    <property type="entry name" value="S4_RNA-bd_sf"/>
</dbReference>
<dbReference type="EMBL" id="WSZI01000013">
    <property type="protein sequence ID" value="MWN20831.1"/>
    <property type="molecule type" value="Genomic_DNA"/>
</dbReference>
<dbReference type="CDD" id="cd00165">
    <property type="entry name" value="S4"/>
    <property type="match status" value="1"/>
</dbReference>
<dbReference type="Gene3D" id="3.30.1370.160">
    <property type="match status" value="1"/>
</dbReference>
<keyword evidence="1" id="KW-0694">RNA-binding</keyword>
<dbReference type="InterPro" id="IPR048443">
    <property type="entry name" value="RqcP2_N"/>
</dbReference>
<dbReference type="Proteomes" id="UP000478636">
    <property type="component" value="Unassembled WGS sequence"/>
</dbReference>
<dbReference type="PANTHER" id="PTHR13633">
    <property type="entry name" value="MITOCHONDRIAL TRANSCRIPTION RESCUE FACTOR 1"/>
    <property type="match status" value="1"/>
</dbReference>
<evidence type="ECO:0000256" key="1">
    <source>
        <dbReference type="PROSITE-ProRule" id="PRU00182"/>
    </source>
</evidence>
<keyword evidence="3" id="KW-0131">Cell cycle</keyword>
<dbReference type="GO" id="GO:0051301">
    <property type="term" value="P:cell division"/>
    <property type="evidence" value="ECO:0007669"/>
    <property type="project" value="UniProtKB-KW"/>
</dbReference>
<dbReference type="Pfam" id="PF01479">
    <property type="entry name" value="S4"/>
    <property type="match status" value="1"/>
</dbReference>
<dbReference type="PANTHER" id="PTHR13633:SF3">
    <property type="entry name" value="MITOCHONDRIAL TRANSCRIPTION RESCUE FACTOR 1"/>
    <property type="match status" value="1"/>
</dbReference>
<dbReference type="InterPro" id="IPR002942">
    <property type="entry name" value="S4_RNA-bd"/>
</dbReference>
<dbReference type="GO" id="GO:0003723">
    <property type="term" value="F:RNA binding"/>
    <property type="evidence" value="ECO:0007669"/>
    <property type="project" value="UniProtKB-KW"/>
</dbReference>
<dbReference type="RefSeq" id="WP_029509130.1">
    <property type="nucleotide sequence ID" value="NZ_DAITWI010000001.1"/>
</dbReference>
<evidence type="ECO:0000313" key="3">
    <source>
        <dbReference type="EMBL" id="MWN20831.1"/>
    </source>
</evidence>
<dbReference type="Pfam" id="PF17774">
    <property type="entry name" value="YlmH_RBD"/>
    <property type="match status" value="1"/>
</dbReference>
<accession>A0A6L7AEF3</accession>
<dbReference type="InterPro" id="IPR012677">
    <property type="entry name" value="Nucleotide-bd_a/b_plait_sf"/>
</dbReference>
<gene>
    <name evidence="3" type="ORF">GQS40_03970</name>
</gene>
<organism evidence="3 4">
    <name type="scientific">Leuconostoc lactis</name>
    <dbReference type="NCBI Taxonomy" id="1246"/>
    <lineage>
        <taxon>Bacteria</taxon>
        <taxon>Bacillati</taxon>
        <taxon>Bacillota</taxon>
        <taxon>Bacilli</taxon>
        <taxon>Lactobacillales</taxon>
        <taxon>Lactobacillaceae</taxon>
        <taxon>Leuconostoc</taxon>
    </lineage>
</organism>
<dbReference type="Pfam" id="PF21278">
    <property type="entry name" value="YlmH_1st"/>
    <property type="match status" value="1"/>
</dbReference>
<evidence type="ECO:0000313" key="4">
    <source>
        <dbReference type="Proteomes" id="UP000478636"/>
    </source>
</evidence>